<dbReference type="Proteomes" id="UP000054272">
    <property type="component" value="Unassembled WGS sequence"/>
</dbReference>
<name>A0ABR5BSA4_9TREE</name>
<feature type="coiled-coil region" evidence="1">
    <location>
        <begin position="190"/>
        <end position="225"/>
    </location>
</feature>
<sequence length="288" mass="33178">MFLKRRLATVKDRLAVVNSNIHVIDESIRQYLIQIDFARDEAKIGMGLEADWSLVEPLRSKYTRRRRSIDLADDANGELRDTVPPLRSFDSGDSDSDGRRRPQSAPIVRRARSRSNSRSGPGQMPKRTLSLHNSIAMHHIDPLQARHHPRRTYLAPDGLTRVDPVRHVELMIAFGKKQEKEVGKEKDDMAKQMEKMIGQIEAMIRQKEEAEKAKTQLERLRVQENSFLDLVHFARQRDQLVDMDQAPLQDYQNTFPPDMVYRYSHLLGLTPAVDGFEIGGWKRQSKCG</sequence>
<evidence type="ECO:0000313" key="4">
    <source>
        <dbReference type="Proteomes" id="UP000054272"/>
    </source>
</evidence>
<proteinExistence type="predicted"/>
<reference evidence="3 4" key="1">
    <citation type="submission" date="2015-01" db="EMBL/GenBank/DDBJ databases">
        <title>The Genome Sequence of Cryptococcus gattii EJB2.</title>
        <authorList>
            <consortium name="The Broad Institute Genomics Platform"/>
            <person name="Cuomo C."/>
            <person name="Litvintseva A."/>
            <person name="Chen Y."/>
            <person name="Heitman J."/>
            <person name="Sun S."/>
            <person name="Springer D."/>
            <person name="Dromer F."/>
            <person name="Young S."/>
            <person name="Zeng Q."/>
            <person name="Gargeya S."/>
            <person name="Abouelleil A."/>
            <person name="Alvarado L."/>
            <person name="Chapman S.B."/>
            <person name="Gainer-Dewar J."/>
            <person name="Goldberg J."/>
            <person name="Griggs A."/>
            <person name="Gujja S."/>
            <person name="Hansen M."/>
            <person name="Howarth C."/>
            <person name="Imamovic A."/>
            <person name="Larimer J."/>
            <person name="Murphy C."/>
            <person name="Naylor J."/>
            <person name="Pearson M."/>
            <person name="Priest M."/>
            <person name="Roberts A."/>
            <person name="Saif S."/>
            <person name="Shea T."/>
            <person name="Sykes S."/>
            <person name="Wortman J."/>
            <person name="Nusbaum C."/>
            <person name="Birren B."/>
        </authorList>
    </citation>
    <scope>NUCLEOTIDE SEQUENCE [LARGE SCALE GENOMIC DNA]</scope>
    <source>
        <strain evidence="3 4">EJB2</strain>
    </source>
</reference>
<accession>A0ABR5BSA4</accession>
<protein>
    <submittedName>
        <fullName evidence="3">Uncharacterized protein</fullName>
    </submittedName>
</protein>
<feature type="region of interest" description="Disordered" evidence="2">
    <location>
        <begin position="75"/>
        <end position="127"/>
    </location>
</feature>
<keyword evidence="1" id="KW-0175">Coiled coil</keyword>
<keyword evidence="4" id="KW-1185">Reference proteome</keyword>
<dbReference type="EMBL" id="KN848711">
    <property type="protein sequence ID" value="KIR78513.1"/>
    <property type="molecule type" value="Genomic_DNA"/>
</dbReference>
<evidence type="ECO:0000313" key="3">
    <source>
        <dbReference type="EMBL" id="KIR78513.1"/>
    </source>
</evidence>
<gene>
    <name evidence="3" type="ORF">I306_04441</name>
</gene>
<organism evidence="3 4">
    <name type="scientific">Cryptococcus gattii EJB2</name>
    <dbReference type="NCBI Taxonomy" id="1296103"/>
    <lineage>
        <taxon>Eukaryota</taxon>
        <taxon>Fungi</taxon>
        <taxon>Dikarya</taxon>
        <taxon>Basidiomycota</taxon>
        <taxon>Agaricomycotina</taxon>
        <taxon>Tremellomycetes</taxon>
        <taxon>Tremellales</taxon>
        <taxon>Cryptococcaceae</taxon>
        <taxon>Cryptococcus</taxon>
        <taxon>Cryptococcus gattii species complex</taxon>
    </lineage>
</organism>
<evidence type="ECO:0000256" key="2">
    <source>
        <dbReference type="SAM" id="MobiDB-lite"/>
    </source>
</evidence>
<evidence type="ECO:0000256" key="1">
    <source>
        <dbReference type="SAM" id="Coils"/>
    </source>
</evidence>